<sequence length="301" mass="35435">MFFKRIFLPLFILLIALLFLISICYALMVRTWNANWPEWATTVIPIIISIALLAIFKDKLLKILLRGQVESKRLNNQLTIVLYICVPILTTIMFSPLTQSIKYNFGKVLTLESINDLKPNESPAFLQLNDWYVDRMRVIPLKTLSRPNLFNFNSYQVNLLFIVPIFSNKDAYRSHAKAWLAFEYVKGFSKKELEERLDDEFVKGSMTHFKRMNIREFRYLEIYPRNENYNAFIQMAQVHNYFKSGFGTVYKGQEVDRDILSAYFFKYFLFLFAIVAIPGLFIISGISQFLIKRSKDIIEID</sequence>
<feature type="transmembrane region" description="Helical" evidence="1">
    <location>
        <begin position="77"/>
        <end position="97"/>
    </location>
</feature>
<name>A0ABW3RI39_9SPHI</name>
<comment type="caution">
    <text evidence="2">The sequence shown here is derived from an EMBL/GenBank/DDBJ whole genome shotgun (WGS) entry which is preliminary data.</text>
</comment>
<evidence type="ECO:0000313" key="3">
    <source>
        <dbReference type="Proteomes" id="UP001597205"/>
    </source>
</evidence>
<reference evidence="3" key="1">
    <citation type="journal article" date="2019" name="Int. J. Syst. Evol. Microbiol.">
        <title>The Global Catalogue of Microorganisms (GCM) 10K type strain sequencing project: providing services to taxonomists for standard genome sequencing and annotation.</title>
        <authorList>
            <consortium name="The Broad Institute Genomics Platform"/>
            <consortium name="The Broad Institute Genome Sequencing Center for Infectious Disease"/>
            <person name="Wu L."/>
            <person name="Ma J."/>
        </authorList>
    </citation>
    <scope>NUCLEOTIDE SEQUENCE [LARGE SCALE GENOMIC DNA]</scope>
    <source>
        <strain evidence="3">CCUG 52468</strain>
    </source>
</reference>
<keyword evidence="1" id="KW-0812">Transmembrane</keyword>
<dbReference type="EMBL" id="JBHTKY010000003">
    <property type="protein sequence ID" value="MFD1164820.1"/>
    <property type="molecule type" value="Genomic_DNA"/>
</dbReference>
<feature type="transmembrane region" description="Helical" evidence="1">
    <location>
        <begin position="36"/>
        <end position="56"/>
    </location>
</feature>
<keyword evidence="1" id="KW-1133">Transmembrane helix</keyword>
<protein>
    <submittedName>
        <fullName evidence="2">Uncharacterized protein</fullName>
    </submittedName>
</protein>
<proteinExistence type="predicted"/>
<gene>
    <name evidence="2" type="ORF">ACFQ2C_04280</name>
</gene>
<dbReference type="Proteomes" id="UP001597205">
    <property type="component" value="Unassembled WGS sequence"/>
</dbReference>
<keyword evidence="1" id="KW-0472">Membrane</keyword>
<organism evidence="2 3">
    <name type="scientific">Sphingobacterium daejeonense</name>
    <dbReference type="NCBI Taxonomy" id="371142"/>
    <lineage>
        <taxon>Bacteria</taxon>
        <taxon>Pseudomonadati</taxon>
        <taxon>Bacteroidota</taxon>
        <taxon>Sphingobacteriia</taxon>
        <taxon>Sphingobacteriales</taxon>
        <taxon>Sphingobacteriaceae</taxon>
        <taxon>Sphingobacterium</taxon>
    </lineage>
</organism>
<evidence type="ECO:0000313" key="2">
    <source>
        <dbReference type="EMBL" id="MFD1164820.1"/>
    </source>
</evidence>
<accession>A0ABW3RI39</accession>
<keyword evidence="3" id="KW-1185">Reference proteome</keyword>
<evidence type="ECO:0000256" key="1">
    <source>
        <dbReference type="SAM" id="Phobius"/>
    </source>
</evidence>
<feature type="transmembrane region" description="Helical" evidence="1">
    <location>
        <begin position="267"/>
        <end position="291"/>
    </location>
</feature>
<dbReference type="RefSeq" id="WP_380894837.1">
    <property type="nucleotide sequence ID" value="NZ_JBHTKY010000003.1"/>
</dbReference>